<evidence type="ECO:0000313" key="3">
    <source>
        <dbReference type="EMBL" id="AFM12552.1"/>
    </source>
</evidence>
<dbReference type="EMBL" id="CP002959">
    <property type="protein sequence ID" value="AFM12552.1"/>
    <property type="molecule type" value="Genomic_DNA"/>
</dbReference>
<keyword evidence="2" id="KW-0472">Membrane</keyword>
<organism evidence="3 4">
    <name type="scientific">Turneriella parva (strain ATCC BAA-1111 / DSM 21527 / NCTC 11395 / H)</name>
    <name type="common">Leptospira parva</name>
    <dbReference type="NCBI Taxonomy" id="869212"/>
    <lineage>
        <taxon>Bacteria</taxon>
        <taxon>Pseudomonadati</taxon>
        <taxon>Spirochaetota</taxon>
        <taxon>Spirochaetia</taxon>
        <taxon>Leptospirales</taxon>
        <taxon>Leptospiraceae</taxon>
        <taxon>Turneriella</taxon>
    </lineage>
</organism>
<evidence type="ECO:0000313" key="4">
    <source>
        <dbReference type="Proteomes" id="UP000006048"/>
    </source>
</evidence>
<evidence type="ECO:0000256" key="1">
    <source>
        <dbReference type="SAM" id="MobiDB-lite"/>
    </source>
</evidence>
<evidence type="ECO:0000256" key="2">
    <source>
        <dbReference type="SAM" id="Phobius"/>
    </source>
</evidence>
<sequence length="170" mass="18425">MTPCSAQVSFPVFWLRSSLLYLGVTALIGGAIWLFWGKTIETEWKKFTAANPEVKKAQVQAEKKVKAAVPKEVKAPPVPANAKAEWNKAKSGAVTLIDLHANESRRETAASLAAHDRRTLELMALLRIKGQPGSAPDTSPTSAPPVKAPAPETTKPLKKPEKNKPLKPMI</sequence>
<feature type="transmembrane region" description="Helical" evidence="2">
    <location>
        <begin position="18"/>
        <end position="36"/>
    </location>
</feature>
<keyword evidence="2" id="KW-1133">Transmembrane helix</keyword>
<dbReference type="STRING" id="869212.Turpa_1905"/>
<reference evidence="3 4" key="1">
    <citation type="submission" date="2012-06" db="EMBL/GenBank/DDBJ databases">
        <title>The complete chromosome of genome of Turneriella parva DSM 21527.</title>
        <authorList>
            <consortium name="US DOE Joint Genome Institute (JGI-PGF)"/>
            <person name="Lucas S."/>
            <person name="Han J."/>
            <person name="Lapidus A."/>
            <person name="Bruce D."/>
            <person name="Goodwin L."/>
            <person name="Pitluck S."/>
            <person name="Peters L."/>
            <person name="Kyrpides N."/>
            <person name="Mavromatis K."/>
            <person name="Ivanova N."/>
            <person name="Mikhailova N."/>
            <person name="Chertkov O."/>
            <person name="Detter J.C."/>
            <person name="Tapia R."/>
            <person name="Han C."/>
            <person name="Land M."/>
            <person name="Hauser L."/>
            <person name="Markowitz V."/>
            <person name="Cheng J.-F."/>
            <person name="Hugenholtz P."/>
            <person name="Woyke T."/>
            <person name="Wu D."/>
            <person name="Gronow S."/>
            <person name="Wellnitz S."/>
            <person name="Brambilla E."/>
            <person name="Klenk H.-P."/>
            <person name="Eisen J.A."/>
        </authorList>
    </citation>
    <scope>NUCLEOTIDE SEQUENCE [LARGE SCALE GENOMIC DNA]</scope>
    <source>
        <strain evidence="4">ATCC BAA-1111 / DSM 21527 / NCTC 11395 / H</strain>
    </source>
</reference>
<name>I4B5J5_TURPD</name>
<feature type="compositionally biased region" description="Low complexity" evidence="1">
    <location>
        <begin position="132"/>
        <end position="141"/>
    </location>
</feature>
<feature type="region of interest" description="Disordered" evidence="1">
    <location>
        <begin position="128"/>
        <end position="170"/>
    </location>
</feature>
<dbReference type="AlphaFoldDB" id="I4B5J5"/>
<proteinExistence type="predicted"/>
<dbReference type="KEGG" id="tpx:Turpa_1905"/>
<keyword evidence="4" id="KW-1185">Reference proteome</keyword>
<protein>
    <submittedName>
        <fullName evidence="3">Uncharacterized protein</fullName>
    </submittedName>
</protein>
<dbReference type="HOGENOM" id="CLU_1569984_0_0_12"/>
<keyword evidence="2" id="KW-0812">Transmembrane</keyword>
<dbReference type="Proteomes" id="UP000006048">
    <property type="component" value="Chromosome"/>
</dbReference>
<accession>I4B5J5</accession>
<gene>
    <name evidence="3" type="ordered locus">Turpa_1905</name>
</gene>